<evidence type="ECO:0000256" key="6">
    <source>
        <dbReference type="ARBA" id="ARBA00022741"/>
    </source>
</evidence>
<keyword evidence="13" id="KW-1185">Reference proteome</keyword>
<feature type="binding site" evidence="11">
    <location>
        <position position="25"/>
    </location>
    <ligand>
        <name>Mg(2+)</name>
        <dbReference type="ChEBI" id="CHEBI:18420"/>
    </ligand>
</feature>
<feature type="binding site" evidence="11">
    <location>
        <position position="89"/>
    </location>
    <ligand>
        <name>substrate</name>
    </ligand>
</feature>
<comment type="function">
    <text evidence="11">Catalyzes the specific phosphorylation of the 3-hydroxyl group of shikimic acid using ATP as a cosubstrate.</text>
</comment>
<dbReference type="GO" id="GO:0009423">
    <property type="term" value="P:chorismate biosynthetic process"/>
    <property type="evidence" value="ECO:0007669"/>
    <property type="project" value="UniProtKB-UniRule"/>
</dbReference>
<reference evidence="12" key="1">
    <citation type="submission" date="2019-08" db="EMBL/GenBank/DDBJ databases">
        <title>Carotenoids and Carotenoid Binding Proteins in the Halophilic Cyanobacterium Euhalothece sp. ZM00.</title>
        <authorList>
            <person name="Cho S.M."/>
            <person name="Song J.Y."/>
            <person name="Park Y.-I."/>
        </authorList>
    </citation>
    <scope>NUCLEOTIDE SEQUENCE [LARGE SCALE GENOMIC DNA]</scope>
    <source>
        <strain evidence="12">Z-M001</strain>
    </source>
</reference>
<dbReference type="PANTHER" id="PTHR21087">
    <property type="entry name" value="SHIKIMATE KINASE"/>
    <property type="match status" value="1"/>
</dbReference>
<evidence type="ECO:0000256" key="10">
    <source>
        <dbReference type="ARBA" id="ARBA00048567"/>
    </source>
</evidence>
<dbReference type="GO" id="GO:0000287">
    <property type="term" value="F:magnesium ion binding"/>
    <property type="evidence" value="ECO:0007669"/>
    <property type="project" value="UniProtKB-UniRule"/>
</dbReference>
<dbReference type="HAMAP" id="MF_00109">
    <property type="entry name" value="Shikimate_kinase"/>
    <property type="match status" value="1"/>
</dbReference>
<dbReference type="EC" id="2.7.1.71" evidence="3 11"/>
<gene>
    <name evidence="11" type="primary">aroK</name>
    <name evidence="12" type="ORF">FRE64_04570</name>
</gene>
<dbReference type="KEGG" id="enn:FRE64_04570"/>
<feature type="binding site" evidence="11">
    <location>
        <position position="145"/>
    </location>
    <ligand>
        <name>substrate</name>
    </ligand>
</feature>
<dbReference type="GO" id="GO:0005829">
    <property type="term" value="C:cytosol"/>
    <property type="evidence" value="ECO:0007669"/>
    <property type="project" value="TreeGrafter"/>
</dbReference>
<dbReference type="GO" id="GO:0004765">
    <property type="term" value="F:shikimate kinase activity"/>
    <property type="evidence" value="ECO:0007669"/>
    <property type="project" value="UniProtKB-UniRule"/>
</dbReference>
<evidence type="ECO:0000256" key="8">
    <source>
        <dbReference type="ARBA" id="ARBA00022840"/>
    </source>
</evidence>
<dbReference type="PROSITE" id="PS01128">
    <property type="entry name" value="SHIKIMATE_KINASE"/>
    <property type="match status" value="1"/>
</dbReference>
<feature type="binding site" evidence="11">
    <location>
        <begin position="21"/>
        <end position="26"/>
    </location>
    <ligand>
        <name>ATP</name>
        <dbReference type="ChEBI" id="CHEBI:30616"/>
    </ligand>
</feature>
<comment type="cofactor">
    <cofactor evidence="11">
        <name>Mg(2+)</name>
        <dbReference type="ChEBI" id="CHEBI:18420"/>
    </cofactor>
    <text evidence="11">Binds 1 Mg(2+) ion per subunit.</text>
</comment>
<organism evidence="12 13">
    <name type="scientific">Euhalothece natronophila Z-M001</name>
    <dbReference type="NCBI Taxonomy" id="522448"/>
    <lineage>
        <taxon>Bacteria</taxon>
        <taxon>Bacillati</taxon>
        <taxon>Cyanobacteriota</taxon>
        <taxon>Cyanophyceae</taxon>
        <taxon>Oscillatoriophycideae</taxon>
        <taxon>Chroococcales</taxon>
        <taxon>Halothecacae</taxon>
        <taxon>Halothece cluster</taxon>
        <taxon>Euhalothece</taxon>
    </lineage>
</organism>
<evidence type="ECO:0000256" key="9">
    <source>
        <dbReference type="ARBA" id="ARBA00023141"/>
    </source>
</evidence>
<evidence type="ECO:0000313" key="13">
    <source>
        <dbReference type="Proteomes" id="UP000318453"/>
    </source>
</evidence>
<dbReference type="CDD" id="cd00464">
    <property type="entry name" value="SK"/>
    <property type="match status" value="1"/>
</dbReference>
<dbReference type="EMBL" id="CP042326">
    <property type="protein sequence ID" value="QDZ39268.1"/>
    <property type="molecule type" value="Genomic_DNA"/>
</dbReference>
<dbReference type="Pfam" id="PF01202">
    <property type="entry name" value="SKI"/>
    <property type="match status" value="1"/>
</dbReference>
<comment type="caution">
    <text evidence="11">Lacks conserved residue(s) required for the propagation of feature annotation.</text>
</comment>
<evidence type="ECO:0000256" key="7">
    <source>
        <dbReference type="ARBA" id="ARBA00022777"/>
    </source>
</evidence>
<keyword evidence="5 11" id="KW-0808">Transferase</keyword>
<comment type="subcellular location">
    <subcellularLocation>
        <location evidence="11">Cytoplasm</location>
    </subcellularLocation>
</comment>
<keyword evidence="9 11" id="KW-0057">Aromatic amino acid biosynthesis</keyword>
<dbReference type="RefSeq" id="WP_146294872.1">
    <property type="nucleotide sequence ID" value="NZ_CP042326.1"/>
</dbReference>
<feature type="binding site" evidence="11">
    <location>
        <position position="43"/>
    </location>
    <ligand>
        <name>substrate</name>
    </ligand>
</feature>
<dbReference type="Proteomes" id="UP000318453">
    <property type="component" value="Chromosome"/>
</dbReference>
<dbReference type="PRINTS" id="PR01100">
    <property type="entry name" value="SHIKIMTKNASE"/>
</dbReference>
<keyword evidence="11" id="KW-0963">Cytoplasm</keyword>
<dbReference type="OrthoDB" id="9800332at2"/>
<comment type="subunit">
    <text evidence="11">Monomer.</text>
</comment>
<evidence type="ECO:0000256" key="11">
    <source>
        <dbReference type="HAMAP-Rule" id="MF_00109"/>
    </source>
</evidence>
<keyword evidence="11" id="KW-0460">Magnesium</keyword>
<accession>A0A5B8NK03</accession>
<dbReference type="GO" id="GO:0008652">
    <property type="term" value="P:amino acid biosynthetic process"/>
    <property type="evidence" value="ECO:0007669"/>
    <property type="project" value="UniProtKB-KW"/>
</dbReference>
<proteinExistence type="inferred from homology"/>
<dbReference type="UniPathway" id="UPA00053">
    <property type="reaction ID" value="UER00088"/>
</dbReference>
<keyword evidence="6 11" id="KW-0547">Nucleotide-binding</keyword>
<dbReference type="AlphaFoldDB" id="A0A5B8NK03"/>
<dbReference type="GO" id="GO:0009073">
    <property type="term" value="P:aromatic amino acid family biosynthetic process"/>
    <property type="evidence" value="ECO:0007669"/>
    <property type="project" value="UniProtKB-KW"/>
</dbReference>
<keyword evidence="7 11" id="KW-0418">Kinase</keyword>
<dbReference type="InterPro" id="IPR000623">
    <property type="entry name" value="Shikimate_kinase/TSH1"/>
</dbReference>
<dbReference type="Gene3D" id="3.40.50.300">
    <property type="entry name" value="P-loop containing nucleotide triphosphate hydrolases"/>
    <property type="match status" value="1"/>
</dbReference>
<protein>
    <recommendedName>
        <fullName evidence="3 11">Shikimate kinase</fullName>
        <shortName evidence="11">SK</shortName>
        <ecNumber evidence="3 11">2.7.1.71</ecNumber>
    </recommendedName>
</protein>
<dbReference type="InterPro" id="IPR027417">
    <property type="entry name" value="P-loop_NTPase"/>
</dbReference>
<evidence type="ECO:0000256" key="4">
    <source>
        <dbReference type="ARBA" id="ARBA00022605"/>
    </source>
</evidence>
<evidence type="ECO:0000256" key="1">
    <source>
        <dbReference type="ARBA" id="ARBA00004842"/>
    </source>
</evidence>
<feature type="binding site" evidence="11">
    <location>
        <position position="126"/>
    </location>
    <ligand>
        <name>ATP</name>
        <dbReference type="ChEBI" id="CHEBI:30616"/>
    </ligand>
</feature>
<evidence type="ECO:0000256" key="3">
    <source>
        <dbReference type="ARBA" id="ARBA00012154"/>
    </source>
</evidence>
<keyword evidence="4 11" id="KW-0028">Amino-acid biosynthesis</keyword>
<dbReference type="GO" id="GO:0005524">
    <property type="term" value="F:ATP binding"/>
    <property type="evidence" value="ECO:0007669"/>
    <property type="project" value="UniProtKB-UniRule"/>
</dbReference>
<keyword evidence="11" id="KW-0479">Metal-binding</keyword>
<evidence type="ECO:0000256" key="2">
    <source>
        <dbReference type="ARBA" id="ARBA00006997"/>
    </source>
</evidence>
<comment type="catalytic activity">
    <reaction evidence="10 11">
        <text>shikimate + ATP = 3-phosphoshikimate + ADP + H(+)</text>
        <dbReference type="Rhea" id="RHEA:13121"/>
        <dbReference type="ChEBI" id="CHEBI:15378"/>
        <dbReference type="ChEBI" id="CHEBI:30616"/>
        <dbReference type="ChEBI" id="CHEBI:36208"/>
        <dbReference type="ChEBI" id="CHEBI:145989"/>
        <dbReference type="ChEBI" id="CHEBI:456216"/>
        <dbReference type="EC" id="2.7.1.71"/>
    </reaction>
</comment>
<comment type="pathway">
    <text evidence="1 11">Metabolic intermediate biosynthesis; chorismate biosynthesis; chorismate from D-erythrose 4-phosphate and phosphoenolpyruvate: step 5/7.</text>
</comment>
<name>A0A5B8NK03_9CHRO</name>
<dbReference type="InterPro" id="IPR023000">
    <property type="entry name" value="Shikimate_kinase_CS"/>
</dbReference>
<dbReference type="SUPFAM" id="SSF52540">
    <property type="entry name" value="P-loop containing nucleoside triphosphate hydrolases"/>
    <property type="match status" value="1"/>
</dbReference>
<dbReference type="PANTHER" id="PTHR21087:SF16">
    <property type="entry name" value="SHIKIMATE KINASE 1, CHLOROPLASTIC"/>
    <property type="match status" value="1"/>
</dbReference>
<feature type="binding site" evidence="11">
    <location>
        <position position="67"/>
    </location>
    <ligand>
        <name>substrate</name>
    </ligand>
</feature>
<keyword evidence="8 11" id="KW-0067">ATP-binding</keyword>
<evidence type="ECO:0000256" key="5">
    <source>
        <dbReference type="ARBA" id="ARBA00022679"/>
    </source>
</evidence>
<evidence type="ECO:0000313" key="12">
    <source>
        <dbReference type="EMBL" id="QDZ39268.1"/>
    </source>
</evidence>
<sequence length="186" mass="20764">MTKNNANLLQGLNIYLVGMMGVGKTSVGKAVAEQLSYRFLDTDDLITKIQGQPITEIFSQQGETYFRELETKVLEELSTYTRSVIATGGGIILKPENWSFLQQGLVVWLNAGVDLLMERLAQDESRPLLQTANPRETLERLLEERYSQYAQADLQINIHADESPSAIASRMIQEIPTVVKSQNSAS</sequence>
<comment type="similarity">
    <text evidence="2 11">Belongs to the shikimate kinase family.</text>
</comment>
<dbReference type="InterPro" id="IPR031322">
    <property type="entry name" value="Shikimate/glucono_kinase"/>
</dbReference>